<sequence>MGAASGTPSPGCNGSRRRGVRRGAAFARRLGPSGDLGAPSPAAASTARSPPLPPPSARPSEPRRPGAPPAGLGSAFPLLGASCEPNIALPSHVDRSGLGGGRTGLRDAGGGGAGTGSPPRERGSAGTAREAREELPGGLKLAGSTPGTRRWACAERTWLAVPRRSLVGCAVERGGDPPCRATSSSKGVGLEDNPTGCLACPPCLKELESKRHSGSQGSSTQPSHGHG</sequence>
<dbReference type="RefSeq" id="XP_027287358.1">
    <property type="nucleotide sequence ID" value="XM_027431557.2"/>
</dbReference>
<keyword evidence="2" id="KW-1185">Reference proteome</keyword>
<evidence type="ECO:0000313" key="2">
    <source>
        <dbReference type="Proteomes" id="UP001108280"/>
    </source>
</evidence>
<proteinExistence type="predicted"/>
<organism evidence="2 3">
    <name type="scientific">Cricetulus griseus</name>
    <name type="common">Chinese hamster</name>
    <name type="synonym">Cricetulus barabensis griseus</name>
    <dbReference type="NCBI Taxonomy" id="10029"/>
    <lineage>
        <taxon>Eukaryota</taxon>
        <taxon>Metazoa</taxon>
        <taxon>Chordata</taxon>
        <taxon>Craniata</taxon>
        <taxon>Vertebrata</taxon>
        <taxon>Euteleostomi</taxon>
        <taxon>Mammalia</taxon>
        <taxon>Eutheria</taxon>
        <taxon>Euarchontoglires</taxon>
        <taxon>Glires</taxon>
        <taxon>Rodentia</taxon>
        <taxon>Myomorpha</taxon>
        <taxon>Muroidea</taxon>
        <taxon>Cricetidae</taxon>
        <taxon>Cricetinae</taxon>
        <taxon>Cricetulus</taxon>
    </lineage>
</organism>
<feature type="compositionally biased region" description="Polar residues" evidence="1">
    <location>
        <begin position="1"/>
        <end position="12"/>
    </location>
</feature>
<feature type="compositionally biased region" description="Low complexity" evidence="1">
    <location>
        <begin position="69"/>
        <end position="82"/>
    </location>
</feature>
<protein>
    <submittedName>
        <fullName evidence="3">Translation initiation factor IF-2-like isoform X1</fullName>
    </submittedName>
</protein>
<feature type="compositionally biased region" description="Low complexity" evidence="1">
    <location>
        <begin position="36"/>
        <end position="49"/>
    </location>
</feature>
<accession>A0A9J7GJG4</accession>
<feature type="region of interest" description="Disordered" evidence="1">
    <location>
        <begin position="1"/>
        <end position="147"/>
    </location>
</feature>
<reference evidence="3" key="3">
    <citation type="submission" date="2025-08" db="UniProtKB">
        <authorList>
            <consortium name="RefSeq"/>
        </authorList>
    </citation>
    <scope>IDENTIFICATION</scope>
    <source>
        <strain evidence="3">17A/GY</strain>
        <tissue evidence="3">Liver</tissue>
    </source>
</reference>
<gene>
    <name evidence="3" type="primary">LOC113837448</name>
</gene>
<dbReference type="GeneID" id="113837448"/>
<dbReference type="AlphaFoldDB" id="A0A9J7GJG4"/>
<reference evidence="2" key="2">
    <citation type="journal article" date="2020" name="Biotechnol. Bioeng.">
        <title>Chromosome-scale scaffolds for the Chinese hamster reference genome assembly to facilitate the study of the CHO epigenome.</title>
        <authorList>
            <person name="Hilliard W."/>
            <person name="MacDonald M."/>
            <person name="Lee K.H."/>
        </authorList>
    </citation>
    <scope>NUCLEOTIDE SEQUENCE [LARGE SCALE GENOMIC DNA]</scope>
    <source>
        <strain evidence="2">17A/GY</strain>
    </source>
</reference>
<name>A0A9J7GJG4_CRIGR</name>
<feature type="compositionally biased region" description="Basic and acidic residues" evidence="1">
    <location>
        <begin position="119"/>
        <end position="135"/>
    </location>
</feature>
<evidence type="ECO:0000256" key="1">
    <source>
        <dbReference type="SAM" id="MobiDB-lite"/>
    </source>
</evidence>
<feature type="compositionally biased region" description="Gly residues" evidence="1">
    <location>
        <begin position="97"/>
        <end position="115"/>
    </location>
</feature>
<feature type="region of interest" description="Disordered" evidence="1">
    <location>
        <begin position="172"/>
        <end position="191"/>
    </location>
</feature>
<evidence type="ECO:0000313" key="3">
    <source>
        <dbReference type="RefSeq" id="XP_027287358.1"/>
    </source>
</evidence>
<dbReference type="Proteomes" id="UP001108280">
    <property type="component" value="Chromosome 10"/>
</dbReference>
<reference evidence="2" key="1">
    <citation type="journal article" date="2018" name="Biotechnol. Bioeng.">
        <title>A reference genome of the Chinese hamster based on a hybrid assembly strategy.</title>
        <authorList>
            <person name="Rupp O."/>
            <person name="MacDonald M.L."/>
            <person name="Li S."/>
            <person name="Dhiman H."/>
            <person name="Polson S."/>
            <person name="Griep S."/>
            <person name="Heffner K."/>
            <person name="Hernandez I."/>
            <person name="Brinkrolf K."/>
            <person name="Jadhav V."/>
            <person name="Samoudi M."/>
            <person name="Hao H."/>
            <person name="Kingham B."/>
            <person name="Goesmann A."/>
            <person name="Betenbaugh M.J."/>
            <person name="Lewis N.E."/>
            <person name="Borth N."/>
            <person name="Lee K.H."/>
        </authorList>
    </citation>
    <scope>NUCLEOTIDE SEQUENCE [LARGE SCALE GENOMIC DNA]</scope>
    <source>
        <strain evidence="2">17A/GY</strain>
    </source>
</reference>
<dbReference type="KEGG" id="cge:113837448"/>